<accession>A0A6C0EX82</accession>
<organism evidence="1">
    <name type="scientific">viral metagenome</name>
    <dbReference type="NCBI Taxonomy" id="1070528"/>
    <lineage>
        <taxon>unclassified sequences</taxon>
        <taxon>metagenomes</taxon>
        <taxon>organismal metagenomes</taxon>
    </lineage>
</organism>
<name>A0A6C0EX82_9ZZZZ</name>
<dbReference type="EMBL" id="MN738965">
    <property type="protein sequence ID" value="QHT33372.1"/>
    <property type="molecule type" value="Genomic_DNA"/>
</dbReference>
<evidence type="ECO:0000313" key="1">
    <source>
        <dbReference type="EMBL" id="QHT33372.1"/>
    </source>
</evidence>
<sequence length="136" mass="16508">MYNTAFLCTYKLHDDDDHQDTLYRHEYLYAFGLTEYDSDKIMETLEYIYNKLKDNTDFIEIVESHPHFRNENNNKNYEIVLQFLFSFHTFNLFHACLTYLLSNDNTRDCTDADMYTIIHEMFIKNKKLLIDEISKK</sequence>
<dbReference type="AlphaFoldDB" id="A0A6C0EX82"/>
<protein>
    <submittedName>
        <fullName evidence="1">Uncharacterized protein</fullName>
    </submittedName>
</protein>
<proteinExistence type="predicted"/>
<reference evidence="1" key="1">
    <citation type="journal article" date="2020" name="Nature">
        <title>Giant virus diversity and host interactions through global metagenomics.</title>
        <authorList>
            <person name="Schulz F."/>
            <person name="Roux S."/>
            <person name="Paez-Espino D."/>
            <person name="Jungbluth S."/>
            <person name="Walsh D.A."/>
            <person name="Denef V.J."/>
            <person name="McMahon K.D."/>
            <person name="Konstantinidis K.T."/>
            <person name="Eloe-Fadrosh E.A."/>
            <person name="Kyrpides N.C."/>
            <person name="Woyke T."/>
        </authorList>
    </citation>
    <scope>NUCLEOTIDE SEQUENCE</scope>
    <source>
        <strain evidence="1">GVMAG-M-3300009161-34</strain>
    </source>
</reference>